<evidence type="ECO:0000313" key="3">
    <source>
        <dbReference type="EMBL" id="ETX02632.1"/>
    </source>
</evidence>
<comment type="caution">
    <text evidence="3">The sequence shown here is derived from an EMBL/GenBank/DDBJ whole genome shotgun (WGS) entry which is preliminary data.</text>
</comment>
<dbReference type="InterPro" id="IPR036812">
    <property type="entry name" value="NAD(P)_OxRdtase_dom_sf"/>
</dbReference>
<feature type="domain" description="NADP-dependent oxidoreductase" evidence="2">
    <location>
        <begin position="18"/>
        <end position="206"/>
    </location>
</feature>
<dbReference type="CDD" id="cd19100">
    <property type="entry name" value="AKR_unchar"/>
    <property type="match status" value="1"/>
</dbReference>
<reference evidence="3 4" key="1">
    <citation type="journal article" date="2014" name="Nature">
        <title>An environmental bacterial taxon with a large and distinct metabolic repertoire.</title>
        <authorList>
            <person name="Wilson M.C."/>
            <person name="Mori T."/>
            <person name="Ruckert C."/>
            <person name="Uria A.R."/>
            <person name="Helf M.J."/>
            <person name="Takada K."/>
            <person name="Gernert C."/>
            <person name="Steffens U.A."/>
            <person name="Heycke N."/>
            <person name="Schmitt S."/>
            <person name="Rinke C."/>
            <person name="Helfrich E.J."/>
            <person name="Brachmann A.O."/>
            <person name="Gurgui C."/>
            <person name="Wakimoto T."/>
            <person name="Kracht M."/>
            <person name="Crusemann M."/>
            <person name="Hentschel U."/>
            <person name="Abe I."/>
            <person name="Matsunaga S."/>
            <person name="Kalinowski J."/>
            <person name="Takeyama H."/>
            <person name="Piel J."/>
        </authorList>
    </citation>
    <scope>NUCLEOTIDE SEQUENCE [LARGE SCALE GENOMIC DNA]</scope>
    <source>
        <strain evidence="4">TSY1</strain>
    </source>
</reference>
<proteinExistence type="predicted"/>
<dbReference type="AlphaFoldDB" id="W4LZ25"/>
<evidence type="ECO:0000313" key="4">
    <source>
        <dbReference type="Proteomes" id="UP000019141"/>
    </source>
</evidence>
<gene>
    <name evidence="3" type="ORF">ETSY1_02860</name>
</gene>
<dbReference type="InterPro" id="IPR053135">
    <property type="entry name" value="AKR2_Oxidoreductase"/>
</dbReference>
<dbReference type="PANTHER" id="PTHR43312:SF1">
    <property type="entry name" value="NADP-DEPENDENT OXIDOREDUCTASE DOMAIN-CONTAINING PROTEIN"/>
    <property type="match status" value="1"/>
</dbReference>
<evidence type="ECO:0000259" key="2">
    <source>
        <dbReference type="Pfam" id="PF00248"/>
    </source>
</evidence>
<feature type="region of interest" description="Disordered" evidence="1">
    <location>
        <begin position="263"/>
        <end position="291"/>
    </location>
</feature>
<evidence type="ECO:0000256" key="1">
    <source>
        <dbReference type="SAM" id="MobiDB-lite"/>
    </source>
</evidence>
<dbReference type="PANTHER" id="PTHR43312">
    <property type="entry name" value="D-THREO-ALDOSE 1-DEHYDROGENASE"/>
    <property type="match status" value="1"/>
</dbReference>
<protein>
    <submittedName>
        <fullName evidence="3">Aldo/keto reductase</fullName>
    </submittedName>
</protein>
<dbReference type="Proteomes" id="UP000019141">
    <property type="component" value="Unassembled WGS sequence"/>
</dbReference>
<keyword evidence="4" id="KW-1185">Reference proteome</keyword>
<accession>W4LZ25</accession>
<dbReference type="InterPro" id="IPR023210">
    <property type="entry name" value="NADP_OxRdtase_dom"/>
</dbReference>
<dbReference type="Gene3D" id="3.20.20.100">
    <property type="entry name" value="NADP-dependent oxidoreductase domain"/>
    <property type="match status" value="1"/>
</dbReference>
<dbReference type="Pfam" id="PF00248">
    <property type="entry name" value="Aldo_ket_red"/>
    <property type="match status" value="1"/>
</dbReference>
<sequence>MIPKQPFGQTGHQSTRTIFGAAALSRANQDEADRTFEVLFQYGVNHIDTAARYGDSELLIGPWMAKHRQDFFLATKTRERTYQGAWDNLRRSLERLRVDSVDLLQMHNLVDPEEWDVAMGPGGALEALIEARDQGLVRFIGVTGHGLAIPSMHLRSLERFDFDSVLLPYNYMMMQNPQYAADFKALFKVCHERQIAFQTIKSLARGPWDDTPRNRNTWYEPIESQGDIDHAVHWVLSQSGVFLNTTGDVNLLPKVLDAASRFEAEPSDETMQDSAARLGLEPLFTAERTGP</sequence>
<dbReference type="PATRIC" id="fig|1429438.4.peg.737"/>
<dbReference type="HOGENOM" id="CLU_023205_3_0_7"/>
<name>W4LZ25_ENTF1</name>
<organism evidence="3 4">
    <name type="scientific">Entotheonella factor</name>
    <dbReference type="NCBI Taxonomy" id="1429438"/>
    <lineage>
        <taxon>Bacteria</taxon>
        <taxon>Pseudomonadati</taxon>
        <taxon>Nitrospinota/Tectimicrobiota group</taxon>
        <taxon>Candidatus Tectimicrobiota</taxon>
        <taxon>Candidatus Entotheonellia</taxon>
        <taxon>Candidatus Entotheonellales</taxon>
        <taxon>Candidatus Entotheonellaceae</taxon>
        <taxon>Candidatus Entotheonella</taxon>
    </lineage>
</organism>
<dbReference type="EMBL" id="AZHW01000121">
    <property type="protein sequence ID" value="ETX02632.1"/>
    <property type="molecule type" value="Genomic_DNA"/>
</dbReference>
<dbReference type="SUPFAM" id="SSF51430">
    <property type="entry name" value="NAD(P)-linked oxidoreductase"/>
    <property type="match status" value="1"/>
</dbReference>